<protein>
    <submittedName>
        <fullName evidence="3">Uncharacterized protein</fullName>
    </submittedName>
</protein>
<evidence type="ECO:0000313" key="4">
    <source>
        <dbReference type="Proteomes" id="UP000813461"/>
    </source>
</evidence>
<keyword evidence="2" id="KW-0812">Transmembrane</keyword>
<feature type="region of interest" description="Disordered" evidence="1">
    <location>
        <begin position="1"/>
        <end position="209"/>
    </location>
</feature>
<keyword evidence="2" id="KW-0472">Membrane</keyword>
<dbReference type="OrthoDB" id="3784821at2759"/>
<name>A0A8K0VVH7_9PLEO</name>
<dbReference type="EMBL" id="JAGMVJ010000017">
    <property type="protein sequence ID" value="KAH7078441.1"/>
    <property type="molecule type" value="Genomic_DNA"/>
</dbReference>
<evidence type="ECO:0000256" key="2">
    <source>
        <dbReference type="SAM" id="Phobius"/>
    </source>
</evidence>
<gene>
    <name evidence="3" type="ORF">FB567DRAFT_533942</name>
</gene>
<accession>A0A8K0VVH7</accession>
<evidence type="ECO:0000256" key="1">
    <source>
        <dbReference type="SAM" id="MobiDB-lite"/>
    </source>
</evidence>
<comment type="caution">
    <text evidence="3">The sequence shown here is derived from an EMBL/GenBank/DDBJ whole genome shotgun (WGS) entry which is preliminary data.</text>
</comment>
<organism evidence="3 4">
    <name type="scientific">Paraphoma chrysanthemicola</name>
    <dbReference type="NCBI Taxonomy" id="798071"/>
    <lineage>
        <taxon>Eukaryota</taxon>
        <taxon>Fungi</taxon>
        <taxon>Dikarya</taxon>
        <taxon>Ascomycota</taxon>
        <taxon>Pezizomycotina</taxon>
        <taxon>Dothideomycetes</taxon>
        <taxon>Pleosporomycetidae</taxon>
        <taxon>Pleosporales</taxon>
        <taxon>Pleosporineae</taxon>
        <taxon>Phaeosphaeriaceae</taxon>
        <taxon>Paraphoma</taxon>
    </lineage>
</organism>
<sequence length="255" mass="26663">MTATSAPATEAAKKRGRPKKVVVDAAGPNSAKKAGVKPVLASPKATKAQESKKAPAQTAVKPDANAPMPTSPPSSPVKTPQTSKIIEAVRATGTLGKATITPTGKPDANASARPSTAPTPATPSNTSIPEPPPQAQQTLKPTPPPTSRHSPPPSSSKRTTTIPLPSRPRVAPSPSLAKPATPSTTHHSIPRAAPPRTRVIEPTPDIRLPPKYKPAARRVTAIIVGIPIILVVGWELYGRWKGEVRKKWGEKGERV</sequence>
<feature type="compositionally biased region" description="Low complexity" evidence="1">
    <location>
        <begin position="108"/>
        <end position="127"/>
    </location>
</feature>
<feature type="compositionally biased region" description="Pro residues" evidence="1">
    <location>
        <begin position="141"/>
        <end position="154"/>
    </location>
</feature>
<dbReference type="Proteomes" id="UP000813461">
    <property type="component" value="Unassembled WGS sequence"/>
</dbReference>
<keyword evidence="4" id="KW-1185">Reference proteome</keyword>
<dbReference type="AlphaFoldDB" id="A0A8K0VVH7"/>
<proteinExistence type="predicted"/>
<reference evidence="3" key="1">
    <citation type="journal article" date="2021" name="Nat. Commun.">
        <title>Genetic determinants of endophytism in the Arabidopsis root mycobiome.</title>
        <authorList>
            <person name="Mesny F."/>
            <person name="Miyauchi S."/>
            <person name="Thiergart T."/>
            <person name="Pickel B."/>
            <person name="Atanasova L."/>
            <person name="Karlsson M."/>
            <person name="Huettel B."/>
            <person name="Barry K.W."/>
            <person name="Haridas S."/>
            <person name="Chen C."/>
            <person name="Bauer D."/>
            <person name="Andreopoulos W."/>
            <person name="Pangilinan J."/>
            <person name="LaButti K."/>
            <person name="Riley R."/>
            <person name="Lipzen A."/>
            <person name="Clum A."/>
            <person name="Drula E."/>
            <person name="Henrissat B."/>
            <person name="Kohler A."/>
            <person name="Grigoriev I.V."/>
            <person name="Martin F.M."/>
            <person name="Hacquard S."/>
        </authorList>
    </citation>
    <scope>NUCLEOTIDE SEQUENCE</scope>
    <source>
        <strain evidence="3">MPI-SDFR-AT-0120</strain>
    </source>
</reference>
<evidence type="ECO:0000313" key="3">
    <source>
        <dbReference type="EMBL" id="KAH7078441.1"/>
    </source>
</evidence>
<feature type="transmembrane region" description="Helical" evidence="2">
    <location>
        <begin position="219"/>
        <end position="237"/>
    </location>
</feature>
<keyword evidence="2" id="KW-1133">Transmembrane helix</keyword>